<sequence length="36" mass="4370">MLEWIGGEFDPEYFDVKEIHFRGLMTRNKRSKQVIV</sequence>
<accession>A0A7G9Z6C4</accession>
<evidence type="ECO:0000313" key="1">
    <source>
        <dbReference type="EMBL" id="QNO55808.1"/>
    </source>
</evidence>
<proteinExistence type="predicted"/>
<name>A0A7G9Z6C4_9EURY</name>
<protein>
    <submittedName>
        <fullName evidence="1">Uncharacterized protein</fullName>
    </submittedName>
</protein>
<organism evidence="1">
    <name type="scientific">Candidatus Methanophaga sp. ANME-1 ERB7</name>
    <dbReference type="NCBI Taxonomy" id="2759913"/>
    <lineage>
        <taxon>Archaea</taxon>
        <taxon>Methanobacteriati</taxon>
        <taxon>Methanobacteriota</taxon>
        <taxon>Stenosarchaea group</taxon>
        <taxon>Methanomicrobia</taxon>
        <taxon>Candidatus Methanophagales</taxon>
        <taxon>Candidatus Methanophagaceae</taxon>
        <taxon>Candidatus Methanophaga</taxon>
    </lineage>
</organism>
<dbReference type="EMBL" id="MT631630">
    <property type="protein sequence ID" value="QNO55808.1"/>
    <property type="molecule type" value="Genomic_DNA"/>
</dbReference>
<dbReference type="AlphaFoldDB" id="A0A7G9Z6C4"/>
<gene>
    <name evidence="1" type="ORF">LEBEIBBM_00023</name>
</gene>
<reference evidence="1" key="1">
    <citation type="submission" date="2020-06" db="EMBL/GenBank/DDBJ databases">
        <title>Unique genomic features of the anaerobic methanotrophic archaea.</title>
        <authorList>
            <person name="Chadwick G.L."/>
            <person name="Skennerton C.T."/>
            <person name="Laso-Perez R."/>
            <person name="Leu A.O."/>
            <person name="Speth D.R."/>
            <person name="Yu H."/>
            <person name="Morgan-Lang C."/>
            <person name="Hatzenpichler R."/>
            <person name="Goudeau D."/>
            <person name="Malmstrom R."/>
            <person name="Brazelton W.J."/>
            <person name="Woyke T."/>
            <person name="Hallam S.J."/>
            <person name="Tyson G.W."/>
            <person name="Wegener G."/>
            <person name="Boetius A."/>
            <person name="Orphan V."/>
        </authorList>
    </citation>
    <scope>NUCLEOTIDE SEQUENCE</scope>
</reference>